<dbReference type="GO" id="GO:0004523">
    <property type="term" value="F:RNA-DNA hybrid ribonuclease activity"/>
    <property type="evidence" value="ECO:0007669"/>
    <property type="project" value="InterPro"/>
</dbReference>
<organism evidence="2 3">
    <name type="scientific">Gossypium raimondii</name>
    <name type="common">Peruvian cotton</name>
    <name type="synonym">Gossypium klotzschianum subsp. raimondii</name>
    <dbReference type="NCBI Taxonomy" id="29730"/>
    <lineage>
        <taxon>Eukaryota</taxon>
        <taxon>Viridiplantae</taxon>
        <taxon>Streptophyta</taxon>
        <taxon>Embryophyta</taxon>
        <taxon>Tracheophyta</taxon>
        <taxon>Spermatophyta</taxon>
        <taxon>Magnoliopsida</taxon>
        <taxon>eudicotyledons</taxon>
        <taxon>Gunneridae</taxon>
        <taxon>Pentapetalae</taxon>
        <taxon>rosids</taxon>
        <taxon>malvids</taxon>
        <taxon>Malvales</taxon>
        <taxon>Malvaceae</taxon>
        <taxon>Malvoideae</taxon>
        <taxon>Gossypium</taxon>
    </lineage>
</organism>
<feature type="domain" description="RNase H type-1" evidence="1">
    <location>
        <begin position="42"/>
        <end position="105"/>
    </location>
</feature>
<dbReference type="GO" id="GO:0003676">
    <property type="term" value="F:nucleic acid binding"/>
    <property type="evidence" value="ECO:0007669"/>
    <property type="project" value="InterPro"/>
</dbReference>
<protein>
    <recommendedName>
        <fullName evidence="1">RNase H type-1 domain-containing protein</fullName>
    </recommendedName>
</protein>
<dbReference type="EMBL" id="JABEZZ010000008">
    <property type="protein sequence ID" value="MBA0592257.1"/>
    <property type="molecule type" value="Genomic_DNA"/>
</dbReference>
<evidence type="ECO:0000259" key="1">
    <source>
        <dbReference type="Pfam" id="PF13456"/>
    </source>
</evidence>
<sequence>MCESKLKASREDGLGTGFYQRFWQIMGKKDCSEPTIHVALYCAFAMQFALEMGFAKIILESDSRTIIKNLQATKEDYSEIRLIIWDEKALARIFSSCCFEFVARE</sequence>
<dbReference type="Proteomes" id="UP000593578">
    <property type="component" value="Unassembled WGS sequence"/>
</dbReference>
<dbReference type="Pfam" id="PF13456">
    <property type="entry name" value="RVT_3"/>
    <property type="match status" value="1"/>
</dbReference>
<comment type="caution">
    <text evidence="2">The sequence shown here is derived from an EMBL/GenBank/DDBJ whole genome shotgun (WGS) entry which is preliminary data.</text>
</comment>
<name>A0A7J8PSN7_GOSRA</name>
<dbReference type="InterPro" id="IPR002156">
    <property type="entry name" value="RNaseH_domain"/>
</dbReference>
<gene>
    <name evidence="2" type="ORF">Gorai_009241</name>
</gene>
<evidence type="ECO:0000313" key="2">
    <source>
        <dbReference type="EMBL" id="MBA0592257.1"/>
    </source>
</evidence>
<accession>A0A7J8PSN7</accession>
<proteinExistence type="predicted"/>
<dbReference type="AlphaFoldDB" id="A0A7J8PSN7"/>
<feature type="non-terminal residue" evidence="2">
    <location>
        <position position="1"/>
    </location>
</feature>
<evidence type="ECO:0000313" key="3">
    <source>
        <dbReference type="Proteomes" id="UP000593578"/>
    </source>
</evidence>
<reference evidence="2 3" key="1">
    <citation type="journal article" date="2019" name="Genome Biol. Evol.">
        <title>Insights into the evolution of the New World diploid cottons (Gossypium, subgenus Houzingenia) based on genome sequencing.</title>
        <authorList>
            <person name="Grover C.E."/>
            <person name="Arick M.A. 2nd"/>
            <person name="Thrash A."/>
            <person name="Conover J.L."/>
            <person name="Sanders W.S."/>
            <person name="Peterson D.G."/>
            <person name="Frelichowski J.E."/>
            <person name="Scheffler J.A."/>
            <person name="Scheffler B.E."/>
            <person name="Wendel J.F."/>
        </authorList>
    </citation>
    <scope>NUCLEOTIDE SEQUENCE [LARGE SCALE GENOMIC DNA]</scope>
    <source>
        <strain evidence="2">8</strain>
        <tissue evidence="2">Leaf</tissue>
    </source>
</reference>